<dbReference type="Proteomes" id="UP001143307">
    <property type="component" value="Unassembled WGS sequence"/>
</dbReference>
<sequence length="282" mass="29148">MSRKVAFITGASRGIGAESAVALARAGFDVAITARTLAGGQEQDYGGRLVGLPGSLEATAAAVEQVGGSALCLQADILHVDSIVDAAKSALSHFGRMDLLFNNAIYQGAGVLADIVDVQSQQVKALFQGNVFTPLALVQALLPALEAQKTSTIINMVSYAAFNAPPASATDGGWSFAYSASKAAFAKMVGSLQVEHADSGLRALNLEPGTVISEVMRAAGIDEAVLGRYKPCSPATIGGVVAWLANNTPSSDYQDTNCIRGPALAKHLNLLKAPSLLGDRYE</sequence>
<dbReference type="PRINTS" id="PR00081">
    <property type="entry name" value="GDHRDH"/>
</dbReference>
<comment type="similarity">
    <text evidence="1">Belongs to the short-chain dehydrogenases/reductases (SDR) family.</text>
</comment>
<dbReference type="Pfam" id="PF00106">
    <property type="entry name" value="adh_short"/>
    <property type="match status" value="1"/>
</dbReference>
<name>A0ABT3SRL4_9GAMM</name>
<dbReference type="InterPro" id="IPR002347">
    <property type="entry name" value="SDR_fam"/>
</dbReference>
<proteinExistence type="inferred from homology"/>
<dbReference type="RefSeq" id="WP_279251628.1">
    <property type="nucleotide sequence ID" value="NZ_SHNP01000001.1"/>
</dbReference>
<organism evidence="3 4">
    <name type="scientific">Candidatus Seongchinamella marina</name>
    <dbReference type="NCBI Taxonomy" id="2518990"/>
    <lineage>
        <taxon>Bacteria</taxon>
        <taxon>Pseudomonadati</taxon>
        <taxon>Pseudomonadota</taxon>
        <taxon>Gammaproteobacteria</taxon>
        <taxon>Cellvibrionales</taxon>
        <taxon>Halieaceae</taxon>
        <taxon>Seongchinamella</taxon>
    </lineage>
</organism>
<keyword evidence="4" id="KW-1185">Reference proteome</keyword>
<evidence type="ECO:0000313" key="4">
    <source>
        <dbReference type="Proteomes" id="UP001143307"/>
    </source>
</evidence>
<dbReference type="SUPFAM" id="SSF51735">
    <property type="entry name" value="NAD(P)-binding Rossmann-fold domains"/>
    <property type="match status" value="1"/>
</dbReference>
<accession>A0ABT3SRL4</accession>
<dbReference type="EMBL" id="SHNP01000001">
    <property type="protein sequence ID" value="MCX2972639.1"/>
    <property type="molecule type" value="Genomic_DNA"/>
</dbReference>
<dbReference type="PANTHER" id="PTHR43639:SF1">
    <property type="entry name" value="SHORT-CHAIN DEHYDROGENASE_REDUCTASE FAMILY PROTEIN"/>
    <property type="match status" value="1"/>
</dbReference>
<evidence type="ECO:0000313" key="3">
    <source>
        <dbReference type="EMBL" id="MCX2972639.1"/>
    </source>
</evidence>
<protein>
    <submittedName>
        <fullName evidence="3">SDR family oxidoreductase</fullName>
    </submittedName>
</protein>
<evidence type="ECO:0000256" key="2">
    <source>
        <dbReference type="ARBA" id="ARBA00023002"/>
    </source>
</evidence>
<dbReference type="InterPro" id="IPR036291">
    <property type="entry name" value="NAD(P)-bd_dom_sf"/>
</dbReference>
<dbReference type="Gene3D" id="3.40.50.720">
    <property type="entry name" value="NAD(P)-binding Rossmann-like Domain"/>
    <property type="match status" value="1"/>
</dbReference>
<keyword evidence="2" id="KW-0560">Oxidoreductase</keyword>
<gene>
    <name evidence="3" type="ORF">EYC87_03435</name>
</gene>
<comment type="caution">
    <text evidence="3">The sequence shown here is derived from an EMBL/GenBank/DDBJ whole genome shotgun (WGS) entry which is preliminary data.</text>
</comment>
<dbReference type="CDD" id="cd05233">
    <property type="entry name" value="SDR_c"/>
    <property type="match status" value="1"/>
</dbReference>
<dbReference type="PANTHER" id="PTHR43639">
    <property type="entry name" value="OXIDOREDUCTASE, SHORT-CHAIN DEHYDROGENASE/REDUCTASE FAMILY (AFU_ORTHOLOGUE AFUA_5G02870)"/>
    <property type="match status" value="1"/>
</dbReference>
<reference evidence="3" key="1">
    <citation type="submission" date="2019-02" db="EMBL/GenBank/DDBJ databases">
        <authorList>
            <person name="Li S.-H."/>
        </authorList>
    </citation>
    <scope>NUCLEOTIDE SEQUENCE</scope>
    <source>
        <strain evidence="3">IMCC8485</strain>
    </source>
</reference>
<evidence type="ECO:0000256" key="1">
    <source>
        <dbReference type="ARBA" id="ARBA00006484"/>
    </source>
</evidence>